<comment type="caution">
    <text evidence="2">The sequence shown here is derived from an EMBL/GenBank/DDBJ whole genome shotgun (WGS) entry which is preliminary data.</text>
</comment>
<proteinExistence type="predicted"/>
<evidence type="ECO:0000313" key="3">
    <source>
        <dbReference type="Proteomes" id="UP001301350"/>
    </source>
</evidence>
<dbReference type="EMBL" id="JANCYW010000002">
    <property type="protein sequence ID" value="KAK4534481.1"/>
    <property type="molecule type" value="Genomic_DNA"/>
</dbReference>
<keyword evidence="1" id="KW-0472">Membrane</keyword>
<protein>
    <submittedName>
        <fullName evidence="2">Uncharacterized protein</fullName>
    </submittedName>
</protein>
<gene>
    <name evidence="2" type="ORF">CDCA_CDCA02G0506</name>
</gene>
<feature type="transmembrane region" description="Helical" evidence="1">
    <location>
        <begin position="61"/>
        <end position="84"/>
    </location>
</feature>
<keyword evidence="1" id="KW-1133">Transmembrane helix</keyword>
<dbReference type="Proteomes" id="UP001301350">
    <property type="component" value="Unassembled WGS sequence"/>
</dbReference>
<dbReference type="InterPro" id="IPR029044">
    <property type="entry name" value="Nucleotide-diphossugar_trans"/>
</dbReference>
<dbReference type="SUPFAM" id="SSF53448">
    <property type="entry name" value="Nucleotide-diphospho-sugar transferases"/>
    <property type="match status" value="1"/>
</dbReference>
<keyword evidence="1" id="KW-0812">Transmembrane</keyword>
<dbReference type="Gene3D" id="3.90.550.10">
    <property type="entry name" value="Spore Coat Polysaccharide Biosynthesis Protein SpsA, Chain A"/>
    <property type="match status" value="1"/>
</dbReference>
<reference evidence="2 3" key="1">
    <citation type="submission" date="2022-07" db="EMBL/GenBank/DDBJ databases">
        <title>Genome-wide signatures of adaptation to extreme environments.</title>
        <authorList>
            <person name="Cho C.H."/>
            <person name="Yoon H.S."/>
        </authorList>
    </citation>
    <scope>NUCLEOTIDE SEQUENCE [LARGE SCALE GENOMIC DNA]</scope>
    <source>
        <strain evidence="2 3">DBV 063 E5</strain>
    </source>
</reference>
<keyword evidence="3" id="KW-1185">Reference proteome</keyword>
<accession>A0AAV9IQY2</accession>
<evidence type="ECO:0000256" key="1">
    <source>
        <dbReference type="SAM" id="Phobius"/>
    </source>
</evidence>
<name>A0AAV9IQY2_CYACA</name>
<organism evidence="2 3">
    <name type="scientific">Cyanidium caldarium</name>
    <name type="common">Red alga</name>
    <dbReference type="NCBI Taxonomy" id="2771"/>
    <lineage>
        <taxon>Eukaryota</taxon>
        <taxon>Rhodophyta</taxon>
        <taxon>Bangiophyceae</taxon>
        <taxon>Cyanidiales</taxon>
        <taxon>Cyanidiaceae</taxon>
        <taxon>Cyanidium</taxon>
    </lineage>
</organism>
<evidence type="ECO:0000313" key="2">
    <source>
        <dbReference type="EMBL" id="KAK4534481.1"/>
    </source>
</evidence>
<sequence length="516" mass="58029">MPCGGGDLLPAPAAAGKRSSGVLNGSSVDGWPACLAGSRQLRLLRRWARSWIMLPHKRQKLLRVLVVVTLAFAMVHALLWLTLWRHRGGGLLSSITVAIDTTMAGVLPGGKDRAFAQAWWVRGGNTSTERTLNNIPLYANSEALYIHPDRHRDTRDPLLYCGKVPMYVDTAEAARRAVVAAVHPTPAISIIFVTKRPGGYDFVFNSLAQQTRKVPGDYELICVDELAPFRAERVRAQARALDVNLVAIVPSKPRQERYSHFRFGIYNALNTGLLLSRGRIITILMDSGWLPDNYIERTLEFYADPAHERSLLAYPEWFFMAAPPSGERLHEPTSLHIFEDPWTAPPLEYIAGGKMEGQSRLRGVSPGYKRPQELVDAWLAGTPKGFLKQNTGDVFWEMSFCTAPWSAFQVIDGLEEFLDIGDDCHESNVRLRAEKLGYDVWIDGNAVVQNIWHKSFEDSTLWNRYSADTNIPRFFYDEMGQINAGLRPAKTLDAQVDWRVWRELDCPLQVARTQVA</sequence>
<dbReference type="AlphaFoldDB" id="A0AAV9IQY2"/>